<gene>
    <name evidence="2" type="ORF">IAC76_06765</name>
</gene>
<evidence type="ECO:0000313" key="3">
    <source>
        <dbReference type="Proteomes" id="UP000823632"/>
    </source>
</evidence>
<accession>A0A9D9GZY0</accession>
<evidence type="ECO:0000256" key="1">
    <source>
        <dbReference type="SAM" id="Coils"/>
    </source>
</evidence>
<organism evidence="2 3">
    <name type="scientific">Candidatus Scatousia excrementipullorum</name>
    <dbReference type="NCBI Taxonomy" id="2840936"/>
    <lineage>
        <taxon>Bacteria</taxon>
        <taxon>Candidatus Scatousia</taxon>
    </lineage>
</organism>
<reference evidence="2" key="2">
    <citation type="journal article" date="2021" name="PeerJ">
        <title>Extensive microbial diversity within the chicken gut microbiome revealed by metagenomics and culture.</title>
        <authorList>
            <person name="Gilroy R."/>
            <person name="Ravi A."/>
            <person name="Getino M."/>
            <person name="Pursley I."/>
            <person name="Horton D.L."/>
            <person name="Alikhan N.F."/>
            <person name="Baker D."/>
            <person name="Gharbi K."/>
            <person name="Hall N."/>
            <person name="Watson M."/>
            <person name="Adriaenssens E.M."/>
            <person name="Foster-Nyarko E."/>
            <person name="Jarju S."/>
            <person name="Secka A."/>
            <person name="Antonio M."/>
            <person name="Oren A."/>
            <person name="Chaudhuri R.R."/>
            <person name="La Ragione R."/>
            <person name="Hildebrand F."/>
            <person name="Pallen M.J."/>
        </authorList>
    </citation>
    <scope>NUCLEOTIDE SEQUENCE</scope>
    <source>
        <strain evidence="2">10192</strain>
    </source>
</reference>
<dbReference type="AlphaFoldDB" id="A0A9D9GZY0"/>
<name>A0A9D9GZY0_9BACT</name>
<comment type="caution">
    <text evidence="2">The sequence shown here is derived from an EMBL/GenBank/DDBJ whole genome shotgun (WGS) entry which is preliminary data.</text>
</comment>
<dbReference type="EMBL" id="JADIND010000146">
    <property type="protein sequence ID" value="MBO8431074.1"/>
    <property type="molecule type" value="Genomic_DNA"/>
</dbReference>
<dbReference type="Proteomes" id="UP000823632">
    <property type="component" value="Unassembled WGS sequence"/>
</dbReference>
<proteinExistence type="predicted"/>
<reference evidence="2" key="1">
    <citation type="submission" date="2020-10" db="EMBL/GenBank/DDBJ databases">
        <authorList>
            <person name="Gilroy R."/>
        </authorList>
    </citation>
    <scope>NUCLEOTIDE SEQUENCE</scope>
    <source>
        <strain evidence="2">10192</strain>
    </source>
</reference>
<sequence>MGIGAIANQGWQWVKKGGRVYGDLILGTGADTMTKKIQQSVANRAANGQNYFSAVGTGIKDGVKASYKHNLAQSARHGGFFKNLWHQIKTTPRLVKNGWKLGSKAAKSAGKSGFWGGIKGAFGGIAKRMPLIGGLLMVASEIPNIWKATKEEGIGAGLKEVVKSGARVGAGMAGGAIGAALLAPIPVVGPIVGGILGYMLGDKVASLFTGKSYSEKKQEEQEQLAQLQQQQQAAMQGYNPAGGTFDTGSTNPFSYMQPTMTPQQLMAMQQALYGGMGGINDDFMYMTMMNRMNSLN</sequence>
<evidence type="ECO:0000313" key="2">
    <source>
        <dbReference type="EMBL" id="MBO8431074.1"/>
    </source>
</evidence>
<protein>
    <submittedName>
        <fullName evidence="2">Uncharacterized protein</fullName>
    </submittedName>
</protein>
<feature type="coiled-coil region" evidence="1">
    <location>
        <begin position="210"/>
        <end position="237"/>
    </location>
</feature>
<keyword evidence="1" id="KW-0175">Coiled coil</keyword>